<accession>A0A016XK31</accession>
<proteinExistence type="predicted"/>
<dbReference type="EMBL" id="JEMG01000001">
    <property type="protein sequence ID" value="EYC52206.1"/>
    <property type="molecule type" value="Genomic_DNA"/>
</dbReference>
<evidence type="ECO:0008006" key="4">
    <source>
        <dbReference type="Google" id="ProtNLM"/>
    </source>
</evidence>
<feature type="compositionally biased region" description="Low complexity" evidence="1">
    <location>
        <begin position="242"/>
        <end position="263"/>
    </location>
</feature>
<dbReference type="STRING" id="1458275.AZ34_14875"/>
<dbReference type="Proteomes" id="UP000023268">
    <property type="component" value="Unassembled WGS sequence"/>
</dbReference>
<protein>
    <recommendedName>
        <fullName evidence="4">Translesion DNA synthesis-associated protein ImuA</fullName>
    </recommendedName>
</protein>
<evidence type="ECO:0000256" key="1">
    <source>
        <dbReference type="SAM" id="MobiDB-lite"/>
    </source>
</evidence>
<dbReference type="InterPro" id="IPR027417">
    <property type="entry name" value="P-loop_NTPase"/>
</dbReference>
<gene>
    <name evidence="2" type="ORF">AZ34_14875</name>
</gene>
<name>A0A016XK31_9BURK</name>
<sequence length="263" mass="28080">MLAAPPASIATTTRAGHAALDALPGVWRADELARSPQAFLSSGHAELDPELPGGGWPLGQLTEVLQTQAGLHEWRLLLPALRLAVAHGPLVLVGAPWLPHLPALAALGIPAGQVLRVDAHSTAERLWAAEQALRCRELGALLAWLPQARPEQLRRLHLAGGANQALVVAFRPETASHLSSPAPLRLMLRTPPDRQTQALSVELLKRRGPTLDHPVTLAAPLPVWAALRQRRPLEEPHHAVDRPAPGRAASAPSSVPARQPQHA</sequence>
<dbReference type="eggNOG" id="COG4544">
    <property type="taxonomic scope" value="Bacteria"/>
</dbReference>
<comment type="caution">
    <text evidence="2">The sequence shown here is derived from an EMBL/GenBank/DDBJ whole genome shotgun (WGS) entry which is preliminary data.</text>
</comment>
<dbReference type="AlphaFoldDB" id="A0A016XK31"/>
<feature type="region of interest" description="Disordered" evidence="1">
    <location>
        <begin position="234"/>
        <end position="263"/>
    </location>
</feature>
<organism evidence="2 3">
    <name type="scientific">Hylemonella gracilis str. Niagara R</name>
    <dbReference type="NCBI Taxonomy" id="1458275"/>
    <lineage>
        <taxon>Bacteria</taxon>
        <taxon>Pseudomonadati</taxon>
        <taxon>Pseudomonadota</taxon>
        <taxon>Betaproteobacteria</taxon>
        <taxon>Burkholderiales</taxon>
        <taxon>Comamonadaceae</taxon>
        <taxon>Hylemonella</taxon>
    </lineage>
</organism>
<dbReference type="Gene3D" id="3.40.50.300">
    <property type="entry name" value="P-loop containing nucleotide triphosphate hydrolases"/>
    <property type="match status" value="1"/>
</dbReference>
<dbReference type="OrthoDB" id="9811176at2"/>
<evidence type="ECO:0000313" key="2">
    <source>
        <dbReference type="EMBL" id="EYC52206.1"/>
    </source>
</evidence>
<dbReference type="SUPFAM" id="SSF52540">
    <property type="entry name" value="P-loop containing nucleoside triphosphate hydrolases"/>
    <property type="match status" value="1"/>
</dbReference>
<reference evidence="2 3" key="1">
    <citation type="submission" date="2014-02" db="EMBL/GenBank/DDBJ databases">
        <title>Draft Genome of Hylemonella gracilis isolated from the Niagara River.</title>
        <authorList>
            <person name="Pawlowski D.R."/>
            <person name="Koudelka G.B."/>
        </authorList>
    </citation>
    <scope>NUCLEOTIDE SEQUENCE [LARGE SCALE GENOMIC DNA]</scope>
    <source>
        <strain evidence="2 3">Niagara R</strain>
    </source>
</reference>
<dbReference type="NCBIfam" id="NF033429">
    <property type="entry name" value="ImuA_translesion"/>
    <property type="match status" value="1"/>
</dbReference>
<dbReference type="InterPro" id="IPR017166">
    <property type="entry name" value="UCP037290"/>
</dbReference>
<dbReference type="InterPro" id="IPR047610">
    <property type="entry name" value="ImuA_translesion"/>
</dbReference>
<dbReference type="PIRSF" id="PIRSF037290">
    <property type="entry name" value="UCP037290"/>
    <property type="match status" value="1"/>
</dbReference>
<evidence type="ECO:0000313" key="3">
    <source>
        <dbReference type="Proteomes" id="UP000023268"/>
    </source>
</evidence>
<dbReference type="RefSeq" id="WP_051509886.1">
    <property type="nucleotide sequence ID" value="NZ_JEMG01000001.1"/>
</dbReference>